<accession>A0A1E3PNI4</accession>
<organism evidence="14 15">
    <name type="scientific">Nadsonia fulvescens var. elongata DSM 6958</name>
    <dbReference type="NCBI Taxonomy" id="857566"/>
    <lineage>
        <taxon>Eukaryota</taxon>
        <taxon>Fungi</taxon>
        <taxon>Dikarya</taxon>
        <taxon>Ascomycota</taxon>
        <taxon>Saccharomycotina</taxon>
        <taxon>Dipodascomycetes</taxon>
        <taxon>Dipodascales</taxon>
        <taxon>Dipodascales incertae sedis</taxon>
        <taxon>Nadsonia</taxon>
    </lineage>
</organism>
<evidence type="ECO:0000256" key="12">
    <source>
        <dbReference type="ARBA" id="ARBA00053390"/>
    </source>
</evidence>
<evidence type="ECO:0000256" key="2">
    <source>
        <dbReference type="ARBA" id="ARBA00010510"/>
    </source>
</evidence>
<dbReference type="OrthoDB" id="19656at2759"/>
<dbReference type="GO" id="GO:0008320">
    <property type="term" value="F:protein transmembrane transporter activity"/>
    <property type="evidence" value="ECO:0007669"/>
    <property type="project" value="InterPro"/>
</dbReference>
<evidence type="ECO:0000256" key="1">
    <source>
        <dbReference type="ARBA" id="ARBA00004374"/>
    </source>
</evidence>
<dbReference type="FunFam" id="2.40.160.10:FF:000009">
    <property type="entry name" value="Mitochondrial import receptor subunit TOM40"/>
    <property type="match status" value="1"/>
</dbReference>
<dbReference type="CDD" id="cd07305">
    <property type="entry name" value="Porin3_Tom40"/>
    <property type="match status" value="1"/>
</dbReference>
<keyword evidence="5" id="KW-0812">Transmembrane</keyword>
<dbReference type="GO" id="GO:0046930">
    <property type="term" value="C:pore complex"/>
    <property type="evidence" value="ECO:0007669"/>
    <property type="project" value="UniProtKB-KW"/>
</dbReference>
<dbReference type="EMBL" id="KV454408">
    <property type="protein sequence ID" value="ODQ66794.1"/>
    <property type="molecule type" value="Genomic_DNA"/>
</dbReference>
<gene>
    <name evidence="14" type="ORF">NADFUDRAFT_46159</name>
</gene>
<evidence type="ECO:0000256" key="13">
    <source>
        <dbReference type="ARBA" id="ARBA00078731"/>
    </source>
</evidence>
<keyword evidence="3" id="KW-0813">Transport</keyword>
<keyword evidence="9" id="KW-0626">Porin</keyword>
<reference evidence="14 15" key="1">
    <citation type="journal article" date="2016" name="Proc. Natl. Acad. Sci. U.S.A.">
        <title>Comparative genomics of biotechnologically important yeasts.</title>
        <authorList>
            <person name="Riley R."/>
            <person name="Haridas S."/>
            <person name="Wolfe K.H."/>
            <person name="Lopes M.R."/>
            <person name="Hittinger C.T."/>
            <person name="Goeker M."/>
            <person name="Salamov A.A."/>
            <person name="Wisecaver J.H."/>
            <person name="Long T.M."/>
            <person name="Calvey C.H."/>
            <person name="Aerts A.L."/>
            <person name="Barry K.W."/>
            <person name="Choi C."/>
            <person name="Clum A."/>
            <person name="Coughlan A.Y."/>
            <person name="Deshpande S."/>
            <person name="Douglass A.P."/>
            <person name="Hanson S.J."/>
            <person name="Klenk H.-P."/>
            <person name="LaButti K.M."/>
            <person name="Lapidus A."/>
            <person name="Lindquist E.A."/>
            <person name="Lipzen A.M."/>
            <person name="Meier-Kolthoff J.P."/>
            <person name="Ohm R.A."/>
            <person name="Otillar R.P."/>
            <person name="Pangilinan J.L."/>
            <person name="Peng Y."/>
            <person name="Rokas A."/>
            <person name="Rosa C.A."/>
            <person name="Scheuner C."/>
            <person name="Sibirny A.A."/>
            <person name="Slot J.C."/>
            <person name="Stielow J.B."/>
            <person name="Sun H."/>
            <person name="Kurtzman C.P."/>
            <person name="Blackwell M."/>
            <person name="Grigoriev I.V."/>
            <person name="Jeffries T.W."/>
        </authorList>
    </citation>
    <scope>NUCLEOTIDE SEQUENCE [LARGE SCALE GENOMIC DNA]</scope>
    <source>
        <strain evidence="14 15">DSM 6958</strain>
    </source>
</reference>
<dbReference type="GO" id="GO:0015288">
    <property type="term" value="F:porin activity"/>
    <property type="evidence" value="ECO:0007669"/>
    <property type="project" value="UniProtKB-KW"/>
</dbReference>
<protein>
    <recommendedName>
        <fullName evidence="13">Translocase of outer membrane 40 kDa subunit</fullName>
    </recommendedName>
</protein>
<evidence type="ECO:0000256" key="6">
    <source>
        <dbReference type="ARBA" id="ARBA00022787"/>
    </source>
</evidence>
<evidence type="ECO:0000256" key="5">
    <source>
        <dbReference type="ARBA" id="ARBA00022692"/>
    </source>
</evidence>
<evidence type="ECO:0000256" key="4">
    <source>
        <dbReference type="ARBA" id="ARBA00022452"/>
    </source>
</evidence>
<evidence type="ECO:0000313" key="14">
    <source>
        <dbReference type="EMBL" id="ODQ66794.1"/>
    </source>
</evidence>
<evidence type="ECO:0000256" key="11">
    <source>
        <dbReference type="ARBA" id="ARBA00023136"/>
    </source>
</evidence>
<evidence type="ECO:0000256" key="7">
    <source>
        <dbReference type="ARBA" id="ARBA00022927"/>
    </source>
</evidence>
<dbReference type="Pfam" id="PF01459">
    <property type="entry name" value="Porin_3"/>
    <property type="match status" value="1"/>
</dbReference>
<dbReference type="Gene3D" id="2.40.160.10">
    <property type="entry name" value="Porin"/>
    <property type="match status" value="1"/>
</dbReference>
<evidence type="ECO:0000256" key="8">
    <source>
        <dbReference type="ARBA" id="ARBA00023065"/>
    </source>
</evidence>
<comment type="similarity">
    <text evidence="2">Belongs to the Tom40 family.</text>
</comment>
<comment type="function">
    <text evidence="12">Channel-forming protein essential for import of protein precursors into mitochondria.</text>
</comment>
<keyword evidence="10" id="KW-0496">Mitochondrion</keyword>
<keyword evidence="11" id="KW-0472">Membrane</keyword>
<keyword evidence="4" id="KW-1134">Transmembrane beta strand</keyword>
<keyword evidence="8" id="KW-0406">Ion transport</keyword>
<dbReference type="InterPro" id="IPR027246">
    <property type="entry name" value="Porin_Euk/Tom40"/>
</dbReference>
<keyword evidence="6" id="KW-1000">Mitochondrion outer membrane</keyword>
<dbReference type="GO" id="GO:0005741">
    <property type="term" value="C:mitochondrial outer membrane"/>
    <property type="evidence" value="ECO:0007669"/>
    <property type="project" value="UniProtKB-SubCell"/>
</dbReference>
<dbReference type="InterPro" id="IPR023614">
    <property type="entry name" value="Porin_dom_sf"/>
</dbReference>
<dbReference type="GO" id="GO:0030150">
    <property type="term" value="P:protein import into mitochondrial matrix"/>
    <property type="evidence" value="ECO:0007669"/>
    <property type="project" value="InterPro"/>
</dbReference>
<name>A0A1E3PNI4_9ASCO</name>
<dbReference type="Proteomes" id="UP000095009">
    <property type="component" value="Unassembled WGS sequence"/>
</dbReference>
<dbReference type="STRING" id="857566.A0A1E3PNI4"/>
<sequence>MSAEAPAAPAVPTLGNFSSLPLTTLAGGVSKPTPVPTFWNTNPVFSYVNEALDSVAARRAALGLSNPGTMENLDKEVSRDVFLTNYFFTGLRADLTKAFSLNPAFQVSHAFSIGSENMPPYAFAAFYANDQLFAQGTVDNDLSLSGRLHYGWSKNSTSKMNVQISKAQPAMVQLEHDILGPDFSINLKALNPSFLEGSFTGVAVGSYLQSLTSSLSLGLETMYSSQSPMYPADVAVSYVGRYDAKSWIASAQVQAQGVIMASFWRKVTDKVEAGIQTQISAMGRPGSAQAQAMMMGGAQPTPEGIATIGAKYEFRQSVFRGQIDTDGKVSCLLEKRVLPPVSVIFAGEIDHSKNSARIGLGLQFESGGEELMQQQQQQQYEATGQQFPPL</sequence>
<dbReference type="GO" id="GO:0006811">
    <property type="term" value="P:monoatomic ion transport"/>
    <property type="evidence" value="ECO:0007669"/>
    <property type="project" value="UniProtKB-KW"/>
</dbReference>
<evidence type="ECO:0000256" key="9">
    <source>
        <dbReference type="ARBA" id="ARBA00023114"/>
    </source>
</evidence>
<keyword evidence="15" id="KW-1185">Reference proteome</keyword>
<comment type="subcellular location">
    <subcellularLocation>
        <location evidence="1">Mitochondrion outer membrane</location>
        <topology evidence="1">Multi-pass membrane protein</topology>
    </subcellularLocation>
</comment>
<proteinExistence type="inferred from homology"/>
<evidence type="ECO:0000256" key="3">
    <source>
        <dbReference type="ARBA" id="ARBA00022448"/>
    </source>
</evidence>
<evidence type="ECO:0000256" key="10">
    <source>
        <dbReference type="ARBA" id="ARBA00023128"/>
    </source>
</evidence>
<dbReference type="AlphaFoldDB" id="A0A1E3PNI4"/>
<evidence type="ECO:0000313" key="15">
    <source>
        <dbReference type="Proteomes" id="UP000095009"/>
    </source>
</evidence>
<dbReference type="InterPro" id="IPR037930">
    <property type="entry name" value="Tom40"/>
</dbReference>
<dbReference type="PANTHER" id="PTHR10802">
    <property type="entry name" value="MITOCHONDRIAL IMPORT RECEPTOR SUBUNIT TOM40"/>
    <property type="match status" value="1"/>
</dbReference>
<keyword evidence="7" id="KW-0653">Protein transport</keyword>